<proteinExistence type="predicted"/>
<organism evidence="2 3">
    <name type="scientific">Hibiscus sabdariffa</name>
    <name type="common">roselle</name>
    <dbReference type="NCBI Taxonomy" id="183260"/>
    <lineage>
        <taxon>Eukaryota</taxon>
        <taxon>Viridiplantae</taxon>
        <taxon>Streptophyta</taxon>
        <taxon>Embryophyta</taxon>
        <taxon>Tracheophyta</taxon>
        <taxon>Spermatophyta</taxon>
        <taxon>Magnoliopsida</taxon>
        <taxon>eudicotyledons</taxon>
        <taxon>Gunneridae</taxon>
        <taxon>Pentapetalae</taxon>
        <taxon>rosids</taxon>
        <taxon>malvids</taxon>
        <taxon>Malvales</taxon>
        <taxon>Malvaceae</taxon>
        <taxon>Malvoideae</taxon>
        <taxon>Hibiscus</taxon>
    </lineage>
</organism>
<dbReference type="EMBL" id="JBBPBM010000005">
    <property type="protein sequence ID" value="KAK8583792.1"/>
    <property type="molecule type" value="Genomic_DNA"/>
</dbReference>
<feature type="region of interest" description="Disordered" evidence="1">
    <location>
        <begin position="197"/>
        <end position="252"/>
    </location>
</feature>
<name>A0ABR2FPJ1_9ROSI</name>
<reference evidence="2 3" key="1">
    <citation type="journal article" date="2024" name="G3 (Bethesda)">
        <title>Genome assembly of Hibiscus sabdariffa L. provides insights into metabolisms of medicinal natural products.</title>
        <authorList>
            <person name="Kim T."/>
        </authorList>
    </citation>
    <scope>NUCLEOTIDE SEQUENCE [LARGE SCALE GENOMIC DNA]</scope>
    <source>
        <strain evidence="2">TK-2024</strain>
        <tissue evidence="2">Old leaves</tissue>
    </source>
</reference>
<evidence type="ECO:0000313" key="3">
    <source>
        <dbReference type="Proteomes" id="UP001472677"/>
    </source>
</evidence>
<comment type="caution">
    <text evidence="2">The sequence shown here is derived from an EMBL/GenBank/DDBJ whole genome shotgun (WGS) entry which is preliminary data.</text>
</comment>
<protein>
    <submittedName>
        <fullName evidence="2">Uncharacterized protein</fullName>
    </submittedName>
</protein>
<gene>
    <name evidence="2" type="ORF">V6N12_068051</name>
</gene>
<evidence type="ECO:0000256" key="1">
    <source>
        <dbReference type="SAM" id="MobiDB-lite"/>
    </source>
</evidence>
<dbReference type="Proteomes" id="UP001472677">
    <property type="component" value="Unassembled WGS sequence"/>
</dbReference>
<sequence>MGPIDYNRHEPGALDVNHVVGDAANPISLSSDGTLGRPPDGVQNTLSRLAQSEVERSGDNEPIPVSKTTRKEDANPIKSKGDFGGNVPLLAVQHDMNHGDRVSFQDMVLGQNKLLSEVSAITDMDVDIMDEDVRLTLMNGTSTVYLSKRLHAFIGSELSNFVVVTNRNPRKNNHSRDEILNNGDGRALRAAECHSKGMLPKDNAGKNSTLSEQKKGEEVASQEVVVGSKKSGKNGLISGAKGGHGQGASSSRTVHECTPAKVSNDLRVNVNVASKDVIVPKLTSLSVVQVVTRNDEPSRSVVKNVGMVGGGIDSTRVDIERWLSRIKEVARKSPYSPRKKQHERQKNNIPNMVDLGEWIMETSHNSKFYPSLFEALSGSLAPWLIANRFEAMTYDEACKLNGEITDNEVQKAIFDMSLLKSP</sequence>
<evidence type="ECO:0000313" key="2">
    <source>
        <dbReference type="EMBL" id="KAK8583792.1"/>
    </source>
</evidence>
<feature type="compositionally biased region" description="Basic and acidic residues" evidence="1">
    <location>
        <begin position="69"/>
        <end position="81"/>
    </location>
</feature>
<keyword evidence="3" id="KW-1185">Reference proteome</keyword>
<accession>A0ABR2FPJ1</accession>
<feature type="region of interest" description="Disordered" evidence="1">
    <location>
        <begin position="52"/>
        <end position="82"/>
    </location>
</feature>